<dbReference type="AlphaFoldDB" id="A0A1H7ZDX6"/>
<evidence type="ECO:0000256" key="2">
    <source>
        <dbReference type="SAM" id="Phobius"/>
    </source>
</evidence>
<keyword evidence="2" id="KW-0812">Transmembrane</keyword>
<evidence type="ECO:0000256" key="1">
    <source>
        <dbReference type="SAM" id="MobiDB-lite"/>
    </source>
</evidence>
<evidence type="ECO:0000313" key="4">
    <source>
        <dbReference type="Proteomes" id="UP000183015"/>
    </source>
</evidence>
<feature type="transmembrane region" description="Helical" evidence="2">
    <location>
        <begin position="126"/>
        <end position="146"/>
    </location>
</feature>
<proteinExistence type="predicted"/>
<keyword evidence="2" id="KW-1133">Transmembrane helix</keyword>
<organism evidence="3 4">
    <name type="scientific">Streptacidiphilus jiangxiensis</name>
    <dbReference type="NCBI Taxonomy" id="235985"/>
    <lineage>
        <taxon>Bacteria</taxon>
        <taxon>Bacillati</taxon>
        <taxon>Actinomycetota</taxon>
        <taxon>Actinomycetes</taxon>
        <taxon>Kitasatosporales</taxon>
        <taxon>Streptomycetaceae</taxon>
        <taxon>Streptacidiphilus</taxon>
    </lineage>
</organism>
<sequence>MTNRQVPRTATGTPRPGPSRRLLGARALRRPDRALVAVWRTATVALLTSSSLCAILLSGHLAARGAAGSAVGFAVDAAALAVAGLVVALNDTRAARLCVAVVTAAQLLAVLAALRTGGLTVTQDDTTRLLSSGAAAVVTLALLTWLDPRAPDPDADTRKPGGPARR</sequence>
<protein>
    <submittedName>
        <fullName evidence="3">Uncharacterized protein</fullName>
    </submittedName>
</protein>
<dbReference type="Proteomes" id="UP000183015">
    <property type="component" value="Unassembled WGS sequence"/>
</dbReference>
<dbReference type="RefSeq" id="WP_042442629.1">
    <property type="nucleotide sequence ID" value="NZ_BBPN01000003.1"/>
</dbReference>
<keyword evidence="4" id="KW-1185">Reference proteome</keyword>
<feature type="region of interest" description="Disordered" evidence="1">
    <location>
        <begin position="1"/>
        <end position="22"/>
    </location>
</feature>
<feature type="transmembrane region" description="Helical" evidence="2">
    <location>
        <begin position="94"/>
        <end position="114"/>
    </location>
</feature>
<keyword evidence="2" id="KW-0472">Membrane</keyword>
<dbReference type="eggNOG" id="ENOG5031M88">
    <property type="taxonomic scope" value="Bacteria"/>
</dbReference>
<name>A0A1H7ZDX6_STRJI</name>
<dbReference type="EMBL" id="FOAZ01000034">
    <property type="protein sequence ID" value="SEM55728.1"/>
    <property type="molecule type" value="Genomic_DNA"/>
</dbReference>
<accession>A0A1H7ZDX6</accession>
<feature type="transmembrane region" description="Helical" evidence="2">
    <location>
        <begin position="37"/>
        <end position="57"/>
    </location>
</feature>
<evidence type="ECO:0000313" key="3">
    <source>
        <dbReference type="EMBL" id="SEM55728.1"/>
    </source>
</evidence>
<gene>
    <name evidence="3" type="ORF">SAMN05414137_13412</name>
</gene>
<feature type="compositionally biased region" description="Low complexity" evidence="1">
    <location>
        <begin position="7"/>
        <end position="22"/>
    </location>
</feature>
<reference evidence="4" key="1">
    <citation type="submission" date="2016-10" db="EMBL/GenBank/DDBJ databases">
        <authorList>
            <person name="Varghese N."/>
        </authorList>
    </citation>
    <scope>NUCLEOTIDE SEQUENCE [LARGE SCALE GENOMIC DNA]</scope>
    <source>
        <strain evidence="4">DSM 45096 / BCRC 16803 / CGMCC 4.1857 / CIP 109030 / JCM 12277 / KCTC 19219 / NBRC 100920 / 33214</strain>
    </source>
</reference>
<dbReference type="STRING" id="235985.SAMN05414137_13412"/>
<feature type="transmembrane region" description="Helical" evidence="2">
    <location>
        <begin position="69"/>
        <end position="88"/>
    </location>
</feature>